<evidence type="ECO:0000313" key="1">
    <source>
        <dbReference type="EMBL" id="THC96975.1"/>
    </source>
</evidence>
<dbReference type="Proteomes" id="UP000308092">
    <property type="component" value="Unassembled WGS sequence"/>
</dbReference>
<comment type="caution">
    <text evidence="1">The sequence shown here is derived from an EMBL/GenBank/DDBJ whole genome shotgun (WGS) entry which is preliminary data.</text>
</comment>
<sequence length="24" mass="2830">MLDPSRDLRINRVLAILQYEAITE</sequence>
<accession>A0A4S3JN79</accession>
<organism evidence="1 2">
    <name type="scientific">Aspergillus tanneri</name>
    <dbReference type="NCBI Taxonomy" id="1220188"/>
    <lineage>
        <taxon>Eukaryota</taxon>
        <taxon>Fungi</taxon>
        <taxon>Dikarya</taxon>
        <taxon>Ascomycota</taxon>
        <taxon>Pezizomycotina</taxon>
        <taxon>Eurotiomycetes</taxon>
        <taxon>Eurotiomycetidae</taxon>
        <taxon>Eurotiales</taxon>
        <taxon>Aspergillaceae</taxon>
        <taxon>Aspergillus</taxon>
        <taxon>Aspergillus subgen. Circumdati</taxon>
    </lineage>
</organism>
<evidence type="ECO:0000313" key="2">
    <source>
        <dbReference type="Proteomes" id="UP000308092"/>
    </source>
</evidence>
<name>A0A4S3JN79_9EURO</name>
<gene>
    <name evidence="1" type="ORF">EYZ11_003531</name>
</gene>
<dbReference type="EMBL" id="SOSA01000091">
    <property type="protein sequence ID" value="THC96975.1"/>
    <property type="molecule type" value="Genomic_DNA"/>
</dbReference>
<keyword evidence="2" id="KW-1185">Reference proteome</keyword>
<reference evidence="1 2" key="1">
    <citation type="submission" date="2019-03" db="EMBL/GenBank/DDBJ databases">
        <title>The genome sequence of a newly discovered highly antifungal drug resistant Aspergillus species, Aspergillus tanneri NIH 1004.</title>
        <authorList>
            <person name="Mounaud S."/>
            <person name="Singh I."/>
            <person name="Joardar V."/>
            <person name="Pakala S."/>
            <person name="Pakala S."/>
            <person name="Venepally P."/>
            <person name="Hoover J."/>
            <person name="Nierman W."/>
            <person name="Chung J."/>
            <person name="Losada L."/>
        </authorList>
    </citation>
    <scope>NUCLEOTIDE SEQUENCE [LARGE SCALE GENOMIC DNA]</scope>
    <source>
        <strain evidence="1 2">NIH1004</strain>
    </source>
</reference>
<dbReference type="VEuPathDB" id="FungiDB:EYZ11_003531"/>
<protein>
    <submittedName>
        <fullName evidence="1">Uncharacterized protein</fullName>
    </submittedName>
</protein>
<dbReference type="AlphaFoldDB" id="A0A4S3JN79"/>
<proteinExistence type="predicted"/>